<protein>
    <submittedName>
        <fullName evidence="3">Transcriptional regulator</fullName>
    </submittedName>
</protein>
<organism evidence="3 4">
    <name type="scientific">Phytohabitans aurantiacus</name>
    <dbReference type="NCBI Taxonomy" id="3016789"/>
    <lineage>
        <taxon>Bacteria</taxon>
        <taxon>Bacillati</taxon>
        <taxon>Actinomycetota</taxon>
        <taxon>Actinomycetes</taxon>
        <taxon>Micromonosporales</taxon>
        <taxon>Micromonosporaceae</taxon>
    </lineage>
</organism>
<evidence type="ECO:0000259" key="2">
    <source>
        <dbReference type="Pfam" id="PF03551"/>
    </source>
</evidence>
<dbReference type="InterPro" id="IPR052509">
    <property type="entry name" value="Metal_resp_DNA-bind_regulator"/>
</dbReference>
<dbReference type="InterPro" id="IPR036390">
    <property type="entry name" value="WH_DNA-bd_sf"/>
</dbReference>
<dbReference type="PANTHER" id="PTHR33169">
    <property type="entry name" value="PADR-FAMILY TRANSCRIPTIONAL REGULATOR"/>
    <property type="match status" value="1"/>
</dbReference>
<dbReference type="InterPro" id="IPR036388">
    <property type="entry name" value="WH-like_DNA-bd_sf"/>
</dbReference>
<proteinExistence type="predicted"/>
<dbReference type="InterPro" id="IPR005149">
    <property type="entry name" value="Tscrpt_reg_PadR_N"/>
</dbReference>
<dbReference type="Gene3D" id="1.10.10.10">
    <property type="entry name" value="Winged helix-like DNA-binding domain superfamily/Winged helix DNA-binding domain"/>
    <property type="match status" value="1"/>
</dbReference>
<accession>A0ABQ5QT14</accession>
<evidence type="ECO:0000313" key="3">
    <source>
        <dbReference type="EMBL" id="GLH96854.1"/>
    </source>
</evidence>
<dbReference type="PANTHER" id="PTHR33169:SF14">
    <property type="entry name" value="TRANSCRIPTIONAL REGULATOR RV3488"/>
    <property type="match status" value="1"/>
</dbReference>
<keyword evidence="4" id="KW-1185">Reference proteome</keyword>
<sequence>MTKTRRPSAQTIAVVLALAEEPSQWRHGYDLCKQLDLKPGSLYPILVRLADRGLLETSWESAAPGGRPPRHLYRLTGSGRAFAAELAHAQPRPATPPRQSEPRWQGA</sequence>
<comment type="caution">
    <text evidence="3">The sequence shown here is derived from an EMBL/GenBank/DDBJ whole genome shotgun (WGS) entry which is preliminary data.</text>
</comment>
<dbReference type="Pfam" id="PF03551">
    <property type="entry name" value="PadR"/>
    <property type="match status" value="1"/>
</dbReference>
<feature type="domain" description="Transcription regulator PadR N-terminal" evidence="2">
    <location>
        <begin position="15"/>
        <end position="84"/>
    </location>
</feature>
<reference evidence="3" key="1">
    <citation type="submission" date="2022-12" db="EMBL/GenBank/DDBJ databases">
        <title>New Phytohabitans aurantiacus sp. RD004123 nov., an actinomycete isolated from soil.</title>
        <authorList>
            <person name="Triningsih D.W."/>
            <person name="Harunari E."/>
            <person name="Igarashi Y."/>
        </authorList>
    </citation>
    <scope>NUCLEOTIDE SEQUENCE</scope>
    <source>
        <strain evidence="3">RD004123</strain>
    </source>
</reference>
<evidence type="ECO:0000256" key="1">
    <source>
        <dbReference type="SAM" id="MobiDB-lite"/>
    </source>
</evidence>
<evidence type="ECO:0000313" key="4">
    <source>
        <dbReference type="Proteomes" id="UP001144280"/>
    </source>
</evidence>
<dbReference type="RefSeq" id="WP_281894159.1">
    <property type="nucleotide sequence ID" value="NZ_BSDI01000007.1"/>
</dbReference>
<gene>
    <name evidence="3" type="ORF">Pa4123_21280</name>
</gene>
<dbReference type="Proteomes" id="UP001144280">
    <property type="component" value="Unassembled WGS sequence"/>
</dbReference>
<dbReference type="SUPFAM" id="SSF46785">
    <property type="entry name" value="Winged helix' DNA-binding domain"/>
    <property type="match status" value="1"/>
</dbReference>
<dbReference type="EMBL" id="BSDI01000007">
    <property type="protein sequence ID" value="GLH96854.1"/>
    <property type="molecule type" value="Genomic_DNA"/>
</dbReference>
<name>A0ABQ5QT14_9ACTN</name>
<feature type="region of interest" description="Disordered" evidence="1">
    <location>
        <begin position="87"/>
        <end position="107"/>
    </location>
</feature>